<keyword evidence="5 8" id="KW-0812">Transmembrane</keyword>
<reference evidence="9 10" key="1">
    <citation type="submission" date="2014-07" db="EMBL/GenBank/DDBJ databases">
        <authorList>
            <person name="Zhang J.E."/>
            <person name="Yang H."/>
            <person name="Guo J."/>
            <person name="Deng Z."/>
            <person name="Luo H."/>
            <person name="Luo M."/>
            <person name="Zhao B."/>
        </authorList>
    </citation>
    <scope>NUCLEOTIDE SEQUENCE [LARGE SCALE GENOMIC DNA]</scope>
    <source>
        <strain evidence="9 10">1CP</strain>
    </source>
</reference>
<dbReference type="PATRIC" id="fig|37919.13.peg.7123"/>
<evidence type="ECO:0000256" key="3">
    <source>
        <dbReference type="ARBA" id="ARBA00022448"/>
    </source>
</evidence>
<keyword evidence="7 8" id="KW-0472">Membrane</keyword>
<feature type="transmembrane region" description="Helical" evidence="8">
    <location>
        <begin position="173"/>
        <end position="192"/>
    </location>
</feature>
<proteinExistence type="inferred from homology"/>
<dbReference type="RefSeq" id="WP_065492601.1">
    <property type="nucleotide sequence ID" value="NZ_CP009111.1"/>
</dbReference>
<dbReference type="AlphaFoldDB" id="A0A1B1KFL7"/>
<keyword evidence="4" id="KW-1003">Cell membrane</keyword>
<accession>A0A1B1KFL7</accession>
<comment type="similarity">
    <text evidence="2">Belongs to the AzlC family.</text>
</comment>
<protein>
    <submittedName>
        <fullName evidence="9">Branched chain amino acid ABC transporter</fullName>
    </submittedName>
</protein>
<evidence type="ECO:0000256" key="1">
    <source>
        <dbReference type="ARBA" id="ARBA00004651"/>
    </source>
</evidence>
<dbReference type="GO" id="GO:0005886">
    <property type="term" value="C:plasma membrane"/>
    <property type="evidence" value="ECO:0007669"/>
    <property type="project" value="UniProtKB-SubCell"/>
</dbReference>
<dbReference type="PANTHER" id="PTHR34979:SF1">
    <property type="entry name" value="INNER MEMBRANE PROTEIN YGAZ"/>
    <property type="match status" value="1"/>
</dbReference>
<evidence type="ECO:0000256" key="4">
    <source>
        <dbReference type="ARBA" id="ARBA00022475"/>
    </source>
</evidence>
<feature type="transmembrane region" description="Helical" evidence="8">
    <location>
        <begin position="221"/>
        <end position="238"/>
    </location>
</feature>
<name>A0A1B1KFL7_RHOOP</name>
<dbReference type="InterPro" id="IPR011606">
    <property type="entry name" value="Brnchd-chn_aa_trnsp_permease"/>
</dbReference>
<evidence type="ECO:0000256" key="8">
    <source>
        <dbReference type="SAM" id="Phobius"/>
    </source>
</evidence>
<dbReference type="GO" id="GO:1903785">
    <property type="term" value="P:L-valine transmembrane transport"/>
    <property type="evidence" value="ECO:0007669"/>
    <property type="project" value="TreeGrafter"/>
</dbReference>
<keyword evidence="3" id="KW-0813">Transport</keyword>
<keyword evidence="6 8" id="KW-1133">Transmembrane helix</keyword>
<feature type="transmembrane region" description="Helical" evidence="8">
    <location>
        <begin position="199"/>
        <end position="215"/>
    </location>
</feature>
<comment type="subcellular location">
    <subcellularLocation>
        <location evidence="1">Cell membrane</location>
        <topology evidence="1">Multi-pass membrane protein</topology>
    </subcellularLocation>
</comment>
<feature type="transmembrane region" description="Helical" evidence="8">
    <location>
        <begin position="144"/>
        <end position="167"/>
    </location>
</feature>
<organism evidence="9 10">
    <name type="scientific">Rhodococcus opacus</name>
    <name type="common">Nocardia opaca</name>
    <dbReference type="NCBI Taxonomy" id="37919"/>
    <lineage>
        <taxon>Bacteria</taxon>
        <taxon>Bacillati</taxon>
        <taxon>Actinomycetota</taxon>
        <taxon>Actinomycetes</taxon>
        <taxon>Mycobacteriales</taxon>
        <taxon>Nocardiaceae</taxon>
        <taxon>Rhodococcus</taxon>
    </lineage>
</organism>
<dbReference type="EMBL" id="CP009111">
    <property type="protein sequence ID" value="ANS31397.1"/>
    <property type="molecule type" value="Genomic_DNA"/>
</dbReference>
<evidence type="ECO:0000313" key="9">
    <source>
        <dbReference type="EMBL" id="ANS31397.1"/>
    </source>
</evidence>
<evidence type="ECO:0000256" key="7">
    <source>
        <dbReference type="ARBA" id="ARBA00023136"/>
    </source>
</evidence>
<evidence type="ECO:0000313" key="10">
    <source>
        <dbReference type="Proteomes" id="UP000186108"/>
    </source>
</evidence>
<evidence type="ECO:0000256" key="6">
    <source>
        <dbReference type="ARBA" id="ARBA00022989"/>
    </source>
</evidence>
<dbReference type="PANTHER" id="PTHR34979">
    <property type="entry name" value="INNER MEMBRANE PROTEIN YGAZ"/>
    <property type="match status" value="1"/>
</dbReference>
<sequence>MVIDPATLSTTAVVDSAPRHAPEWRRALQASLPVGIGLVPLGIALGVLVVQQGLNPWWAMVFTSLIYAGSLEFIAVGMVAAMTPLPYIALTALLVNFRHVFYALSFPLDRVKGPLARFYSMFALTDEAYAMTVTGDRKSMSGRVVVYSQLYLHAYWIGGAMLGATAAQWIPENIVGLDFALTALFVVLSIEAIRSQRGFAVPSMAVMCALIARLVDPGHMLPIAMGAFVSLLVVRYFLARRKVRTDA</sequence>
<evidence type="ECO:0000256" key="2">
    <source>
        <dbReference type="ARBA" id="ARBA00010735"/>
    </source>
</evidence>
<gene>
    <name evidence="9" type="ORF">R1CP_33910</name>
</gene>
<evidence type="ECO:0000256" key="5">
    <source>
        <dbReference type="ARBA" id="ARBA00022692"/>
    </source>
</evidence>
<feature type="transmembrane region" description="Helical" evidence="8">
    <location>
        <begin position="30"/>
        <end position="50"/>
    </location>
</feature>
<dbReference type="Proteomes" id="UP000186108">
    <property type="component" value="Chromosome"/>
</dbReference>
<dbReference type="Pfam" id="PF03591">
    <property type="entry name" value="AzlC"/>
    <property type="match status" value="1"/>
</dbReference>